<keyword evidence="2 3" id="KW-0040">ANK repeat</keyword>
<dbReference type="GO" id="GO:0000976">
    <property type="term" value="F:transcription cis-regulatory region binding"/>
    <property type="evidence" value="ECO:0007669"/>
    <property type="project" value="TreeGrafter"/>
</dbReference>
<organism evidence="4 5">
    <name type="scientific">Metarhizium anisopliae BRIP 53293</name>
    <dbReference type="NCBI Taxonomy" id="1291518"/>
    <lineage>
        <taxon>Eukaryota</taxon>
        <taxon>Fungi</taxon>
        <taxon>Dikarya</taxon>
        <taxon>Ascomycota</taxon>
        <taxon>Pezizomycotina</taxon>
        <taxon>Sordariomycetes</taxon>
        <taxon>Hypocreomycetidae</taxon>
        <taxon>Hypocreales</taxon>
        <taxon>Clavicipitaceae</taxon>
        <taxon>Metarhizium</taxon>
    </lineage>
</organism>
<dbReference type="Proteomes" id="UP000054544">
    <property type="component" value="Unassembled WGS sequence"/>
</dbReference>
<evidence type="ECO:0000313" key="4">
    <source>
        <dbReference type="EMBL" id="KJK82319.1"/>
    </source>
</evidence>
<protein>
    <submittedName>
        <fullName evidence="4">Uncharacterized protein</fullName>
    </submittedName>
</protein>
<dbReference type="EMBL" id="KE384724">
    <property type="protein sequence ID" value="KJK82319.1"/>
    <property type="molecule type" value="Genomic_DNA"/>
</dbReference>
<keyword evidence="5" id="KW-1185">Reference proteome</keyword>
<dbReference type="GO" id="GO:0005634">
    <property type="term" value="C:nucleus"/>
    <property type="evidence" value="ECO:0007669"/>
    <property type="project" value="TreeGrafter"/>
</dbReference>
<evidence type="ECO:0000256" key="1">
    <source>
        <dbReference type="ARBA" id="ARBA00022737"/>
    </source>
</evidence>
<dbReference type="Gene3D" id="1.25.40.20">
    <property type="entry name" value="Ankyrin repeat-containing domain"/>
    <property type="match status" value="1"/>
</dbReference>
<dbReference type="InterPro" id="IPR050663">
    <property type="entry name" value="Ankyrin-SOCS_Box"/>
</dbReference>
<reference evidence="5" key="1">
    <citation type="journal article" date="2014" name="BMC Genomics">
        <title>The genome sequence of the biocontrol fungus Metarhizium anisopliae and comparative genomics of Metarhizium species.</title>
        <authorList>
            <person name="Pattemore J.A."/>
            <person name="Hane J.K."/>
            <person name="Williams A.H."/>
            <person name="Wilson B.A."/>
            <person name="Stodart B.J."/>
            <person name="Ash G.J."/>
        </authorList>
    </citation>
    <scope>NUCLEOTIDE SEQUENCE [LARGE SCALE GENOMIC DNA]</scope>
    <source>
        <strain evidence="5">BRIP 53293</strain>
    </source>
</reference>
<keyword evidence="1" id="KW-0677">Repeat</keyword>
<evidence type="ECO:0000313" key="5">
    <source>
        <dbReference type="Proteomes" id="UP000054544"/>
    </source>
</evidence>
<evidence type="ECO:0000256" key="2">
    <source>
        <dbReference type="ARBA" id="ARBA00023043"/>
    </source>
</evidence>
<dbReference type="InterPro" id="IPR036770">
    <property type="entry name" value="Ankyrin_rpt-contain_sf"/>
</dbReference>
<sequence>MKDDSDGPPTFYMCLAKRPDGGQSFWVLSECSPRARGTLTVPVAVFGFTVTEDYTLAGTFCGRPVSLMDDATPFDGVTAASIELEVPLAPLRLFEERGAVPGMCVRTDYGNEDGFYGAFDTIYRRFPASAESLRDVKLLALIPAKTQIEECSTGDCDIEGCCQGLIVTHADASGGRVKHLGFIVPIWIVLALHTWAEMSSTSAAAAILNKSSAIIALQDQYSKTPLHYAAEQRSKLTTSLLLNDGADANAQNAAGNTPLHMAIIKRGALICGILPCCRDTNWTWSLTHESSEVLEATSAGCDFRYHHSL</sequence>
<dbReference type="Pfam" id="PF12796">
    <property type="entry name" value="Ank_2"/>
    <property type="match status" value="1"/>
</dbReference>
<accession>A0A0D9P7X7</accession>
<dbReference type="PANTHER" id="PTHR24193">
    <property type="entry name" value="ANKYRIN REPEAT PROTEIN"/>
    <property type="match status" value="1"/>
</dbReference>
<proteinExistence type="predicted"/>
<dbReference type="PROSITE" id="PS50297">
    <property type="entry name" value="ANK_REP_REGION"/>
    <property type="match status" value="1"/>
</dbReference>
<feature type="repeat" description="ANK" evidence="3">
    <location>
        <begin position="221"/>
        <end position="253"/>
    </location>
</feature>
<dbReference type="GO" id="GO:0045944">
    <property type="term" value="P:positive regulation of transcription by RNA polymerase II"/>
    <property type="evidence" value="ECO:0007669"/>
    <property type="project" value="TreeGrafter"/>
</dbReference>
<gene>
    <name evidence="4" type="ORF">H634G_02513</name>
</gene>
<dbReference type="PROSITE" id="PS50088">
    <property type="entry name" value="ANK_REPEAT"/>
    <property type="match status" value="1"/>
</dbReference>
<dbReference type="PANTHER" id="PTHR24193:SF121">
    <property type="entry name" value="ADA2A-CONTAINING COMPLEX COMPONENT 3, ISOFORM D"/>
    <property type="match status" value="1"/>
</dbReference>
<dbReference type="InterPro" id="IPR002110">
    <property type="entry name" value="Ankyrin_rpt"/>
</dbReference>
<evidence type="ECO:0000256" key="3">
    <source>
        <dbReference type="PROSITE-ProRule" id="PRU00023"/>
    </source>
</evidence>
<dbReference type="SUPFAM" id="SSF48403">
    <property type="entry name" value="Ankyrin repeat"/>
    <property type="match status" value="1"/>
</dbReference>
<dbReference type="STRING" id="1291518.A0A0D9P7X7"/>
<name>A0A0D9P7X7_METAN</name>
<dbReference type="AlphaFoldDB" id="A0A0D9P7X7"/>